<evidence type="ECO:0000256" key="1">
    <source>
        <dbReference type="SAM" id="Phobius"/>
    </source>
</evidence>
<protein>
    <recommendedName>
        <fullName evidence="4">YhhN-like protein</fullName>
    </recommendedName>
</protein>
<feature type="transmembrane region" description="Helical" evidence="1">
    <location>
        <begin position="179"/>
        <end position="198"/>
    </location>
</feature>
<name>A0A2S0RDR1_9FLAO</name>
<sequence length="214" mass="24715">MGEILALMGYVVLLINLALFAYKVPQFKNPAYRIFTLYLAVIFLIQISSYILSFLKIHNLYLSHFYFIAQFIALSIFYNILLKEPLQKKIVKMGLVTGLTALTIQYAMNPGLFFRFNLFEIFITSFLLIIYSTFHFYNLLNKAKAFYYLNSGILVYLFGSTVLFLAGNLVSNLTSKMNTITWTLNAFLYIVYQAFIFVEWKKSFSGGPNTKDIS</sequence>
<evidence type="ECO:0000313" key="2">
    <source>
        <dbReference type="EMBL" id="AWA29883.1"/>
    </source>
</evidence>
<keyword evidence="3" id="KW-1185">Reference proteome</keyword>
<keyword evidence="1" id="KW-0472">Membrane</keyword>
<keyword evidence="1" id="KW-1133">Transmembrane helix</keyword>
<proteinExistence type="predicted"/>
<dbReference type="OrthoDB" id="1253476at2"/>
<evidence type="ECO:0008006" key="4">
    <source>
        <dbReference type="Google" id="ProtNLM"/>
    </source>
</evidence>
<feature type="transmembrane region" description="Helical" evidence="1">
    <location>
        <begin position="146"/>
        <end position="167"/>
    </location>
</feature>
<reference evidence="2 3" key="1">
    <citation type="submission" date="2018-04" db="EMBL/GenBank/DDBJ databases">
        <title>Genome sequencing of Flavobacterium sp. HYN0048.</title>
        <authorList>
            <person name="Yi H."/>
            <person name="Baek C."/>
        </authorList>
    </citation>
    <scope>NUCLEOTIDE SEQUENCE [LARGE SCALE GENOMIC DNA]</scope>
    <source>
        <strain evidence="2 3">HYN0048</strain>
    </source>
</reference>
<feature type="transmembrane region" description="Helical" evidence="1">
    <location>
        <begin position="61"/>
        <end position="81"/>
    </location>
</feature>
<keyword evidence="1" id="KW-0812">Transmembrane</keyword>
<dbReference type="KEGG" id="fmg:HYN48_07220"/>
<accession>A0A2S0RDR1</accession>
<feature type="transmembrane region" description="Helical" evidence="1">
    <location>
        <begin position="34"/>
        <end position="55"/>
    </location>
</feature>
<dbReference type="RefSeq" id="WP_108370467.1">
    <property type="nucleotide sequence ID" value="NZ_CP028811.1"/>
</dbReference>
<evidence type="ECO:0000313" key="3">
    <source>
        <dbReference type="Proteomes" id="UP000244193"/>
    </source>
</evidence>
<gene>
    <name evidence="2" type="ORF">HYN48_07220</name>
</gene>
<feature type="transmembrane region" description="Helical" evidence="1">
    <location>
        <begin position="6"/>
        <end position="22"/>
    </location>
</feature>
<organism evidence="2 3">
    <name type="scientific">Flavobacterium magnum</name>
    <dbReference type="NCBI Taxonomy" id="2162713"/>
    <lineage>
        <taxon>Bacteria</taxon>
        <taxon>Pseudomonadati</taxon>
        <taxon>Bacteroidota</taxon>
        <taxon>Flavobacteriia</taxon>
        <taxon>Flavobacteriales</taxon>
        <taxon>Flavobacteriaceae</taxon>
        <taxon>Flavobacterium</taxon>
    </lineage>
</organism>
<feature type="transmembrane region" description="Helical" evidence="1">
    <location>
        <begin position="90"/>
        <end position="108"/>
    </location>
</feature>
<feature type="transmembrane region" description="Helical" evidence="1">
    <location>
        <begin position="114"/>
        <end position="134"/>
    </location>
</feature>
<dbReference type="Proteomes" id="UP000244193">
    <property type="component" value="Chromosome"/>
</dbReference>
<dbReference type="AlphaFoldDB" id="A0A2S0RDR1"/>
<dbReference type="EMBL" id="CP028811">
    <property type="protein sequence ID" value="AWA29883.1"/>
    <property type="molecule type" value="Genomic_DNA"/>
</dbReference>